<gene>
    <name evidence="2" type="ORF">LVY65_12340</name>
</gene>
<feature type="transmembrane region" description="Helical" evidence="1">
    <location>
        <begin position="12"/>
        <end position="32"/>
    </location>
</feature>
<organism evidence="2 3">
    <name type="scientific">Sphingomonas cremea</name>
    <dbReference type="NCBI Taxonomy" id="2904799"/>
    <lineage>
        <taxon>Bacteria</taxon>
        <taxon>Pseudomonadati</taxon>
        <taxon>Pseudomonadota</taxon>
        <taxon>Alphaproteobacteria</taxon>
        <taxon>Sphingomonadales</taxon>
        <taxon>Sphingomonadaceae</taxon>
        <taxon>Sphingomonas</taxon>
    </lineage>
</organism>
<comment type="caution">
    <text evidence="2">The sequence shown here is derived from an EMBL/GenBank/DDBJ whole genome shotgun (WGS) entry which is preliminary data.</text>
</comment>
<sequence length="152" mass="16984">MDDVQARKAPIHLWIVGLLALLWNGFGCYDYLMTRFRNLDYFRSMAPDVDPNAMLAWVDGFPLYAQFGWGLGVWMGLVGSILLLMRHRWAVPALGLSFLGAVIGLGYQIFVAVPPPPPMDKGGMAMMPWVIIAVAGALYFYAYRQQKAGVLR</sequence>
<keyword evidence="1" id="KW-0812">Transmembrane</keyword>
<dbReference type="AlphaFoldDB" id="A0A9X1TY33"/>
<evidence type="ECO:0000313" key="3">
    <source>
        <dbReference type="Proteomes" id="UP001139410"/>
    </source>
</evidence>
<evidence type="ECO:0000313" key="2">
    <source>
        <dbReference type="EMBL" id="MCF2515845.1"/>
    </source>
</evidence>
<keyword evidence="1" id="KW-1133">Transmembrane helix</keyword>
<keyword evidence="1" id="KW-0472">Membrane</keyword>
<evidence type="ECO:0000256" key="1">
    <source>
        <dbReference type="SAM" id="Phobius"/>
    </source>
</evidence>
<protein>
    <recommendedName>
        <fullName evidence="4">Sugar transporter</fullName>
    </recommendedName>
</protein>
<feature type="transmembrane region" description="Helical" evidence="1">
    <location>
        <begin position="125"/>
        <end position="143"/>
    </location>
</feature>
<reference evidence="2" key="1">
    <citation type="submission" date="2022-01" db="EMBL/GenBank/DDBJ databases">
        <authorList>
            <person name="Jo J.-H."/>
            <person name="Im W.-T."/>
        </authorList>
    </citation>
    <scope>NUCLEOTIDE SEQUENCE</scope>
    <source>
        <strain evidence="2">G124</strain>
    </source>
</reference>
<feature type="transmembrane region" description="Helical" evidence="1">
    <location>
        <begin position="91"/>
        <end position="113"/>
    </location>
</feature>
<accession>A0A9X1TY33</accession>
<feature type="transmembrane region" description="Helical" evidence="1">
    <location>
        <begin position="63"/>
        <end position="84"/>
    </location>
</feature>
<dbReference type="Proteomes" id="UP001139410">
    <property type="component" value="Unassembled WGS sequence"/>
</dbReference>
<dbReference type="EMBL" id="JAKFGM010000003">
    <property type="protein sequence ID" value="MCF2515845.1"/>
    <property type="molecule type" value="Genomic_DNA"/>
</dbReference>
<dbReference type="RefSeq" id="WP_235068551.1">
    <property type="nucleotide sequence ID" value="NZ_JAKFGM010000003.1"/>
</dbReference>
<proteinExistence type="predicted"/>
<keyword evidence="3" id="KW-1185">Reference proteome</keyword>
<evidence type="ECO:0008006" key="4">
    <source>
        <dbReference type="Google" id="ProtNLM"/>
    </source>
</evidence>
<name>A0A9X1TY33_9SPHN</name>